<name>A0A8X6UEQ6_NEPPI</name>
<dbReference type="Proteomes" id="UP000887013">
    <property type="component" value="Unassembled WGS sequence"/>
</dbReference>
<feature type="region of interest" description="Disordered" evidence="1">
    <location>
        <begin position="1"/>
        <end position="141"/>
    </location>
</feature>
<dbReference type="AlphaFoldDB" id="A0A8X6UEQ6"/>
<evidence type="ECO:0000256" key="1">
    <source>
        <dbReference type="SAM" id="MobiDB-lite"/>
    </source>
</evidence>
<organism evidence="2 3">
    <name type="scientific">Nephila pilipes</name>
    <name type="common">Giant wood spider</name>
    <name type="synonym">Nephila maculata</name>
    <dbReference type="NCBI Taxonomy" id="299642"/>
    <lineage>
        <taxon>Eukaryota</taxon>
        <taxon>Metazoa</taxon>
        <taxon>Ecdysozoa</taxon>
        <taxon>Arthropoda</taxon>
        <taxon>Chelicerata</taxon>
        <taxon>Arachnida</taxon>
        <taxon>Araneae</taxon>
        <taxon>Araneomorphae</taxon>
        <taxon>Entelegynae</taxon>
        <taxon>Araneoidea</taxon>
        <taxon>Nephilidae</taxon>
        <taxon>Nephila</taxon>
    </lineage>
</organism>
<feature type="compositionally biased region" description="Basic and acidic residues" evidence="1">
    <location>
        <begin position="18"/>
        <end position="38"/>
    </location>
</feature>
<evidence type="ECO:0000313" key="3">
    <source>
        <dbReference type="Proteomes" id="UP000887013"/>
    </source>
</evidence>
<feature type="non-terminal residue" evidence="2">
    <location>
        <position position="1"/>
    </location>
</feature>
<dbReference type="EMBL" id="BMAW01125289">
    <property type="protein sequence ID" value="GFU11735.1"/>
    <property type="molecule type" value="Genomic_DNA"/>
</dbReference>
<gene>
    <name evidence="2" type="primary">kug_6</name>
    <name evidence="2" type="ORF">NPIL_609531</name>
</gene>
<sequence>RNLARRVPEREEDVEVIDTERRSGLQPFEQRESGDYRRGPIGNLNIPRPHVGRTSDKIIGGRPLPERRDSGGYRRGFSDDDRMYSKAQSTRRSNEESRQNERTEEKELPVRKPLSRSSDHLENGERKTNMVQYRNRGYEED</sequence>
<proteinExistence type="predicted"/>
<evidence type="ECO:0000313" key="2">
    <source>
        <dbReference type="EMBL" id="GFU11735.1"/>
    </source>
</evidence>
<feature type="compositionally biased region" description="Basic and acidic residues" evidence="1">
    <location>
        <begin position="117"/>
        <end position="128"/>
    </location>
</feature>
<feature type="compositionally biased region" description="Basic and acidic residues" evidence="1">
    <location>
        <begin position="92"/>
        <end position="110"/>
    </location>
</feature>
<protein>
    <submittedName>
        <fullName evidence="2">Fat-like cadherin-related tumor suppressor</fullName>
    </submittedName>
</protein>
<keyword evidence="3" id="KW-1185">Reference proteome</keyword>
<accession>A0A8X6UEQ6</accession>
<reference evidence="2" key="1">
    <citation type="submission" date="2020-08" db="EMBL/GenBank/DDBJ databases">
        <title>Multicomponent nature underlies the extraordinary mechanical properties of spider dragline silk.</title>
        <authorList>
            <person name="Kono N."/>
            <person name="Nakamura H."/>
            <person name="Mori M."/>
            <person name="Yoshida Y."/>
            <person name="Ohtoshi R."/>
            <person name="Malay A.D."/>
            <person name="Moran D.A.P."/>
            <person name="Tomita M."/>
            <person name="Numata K."/>
            <person name="Arakawa K."/>
        </authorList>
    </citation>
    <scope>NUCLEOTIDE SEQUENCE</scope>
</reference>
<comment type="caution">
    <text evidence="2">The sequence shown here is derived from an EMBL/GenBank/DDBJ whole genome shotgun (WGS) entry which is preliminary data.</text>
</comment>
<feature type="compositionally biased region" description="Basic and acidic residues" evidence="1">
    <location>
        <begin position="64"/>
        <end position="84"/>
    </location>
</feature>